<dbReference type="RefSeq" id="WP_203761181.1">
    <property type="nucleotide sequence ID" value="NZ_BAAABO010000029.1"/>
</dbReference>
<proteinExistence type="predicted"/>
<gene>
    <name evidence="1" type="ORF">Ade02nite_18920</name>
</gene>
<evidence type="ECO:0000313" key="2">
    <source>
        <dbReference type="Proteomes" id="UP000609879"/>
    </source>
</evidence>
<comment type="caution">
    <text evidence="1">The sequence shown here is derived from an EMBL/GenBank/DDBJ whole genome shotgun (WGS) entry which is preliminary data.</text>
</comment>
<accession>A0ABQ3XZS9</accession>
<name>A0ABQ3XZS9_9ACTN</name>
<protein>
    <submittedName>
        <fullName evidence="1">Uncharacterized protein</fullName>
    </submittedName>
</protein>
<sequence>MNAFLWFLLGALTLGSPMAFALYFLLAESVRRRAYRVGRRDAELEHGWRTDPALYRVVRRRSWPLDRKSSDEAVLLFPRVSPPR</sequence>
<dbReference type="Proteomes" id="UP000609879">
    <property type="component" value="Unassembled WGS sequence"/>
</dbReference>
<organism evidence="1 2">
    <name type="scientific">Paractinoplanes deccanensis</name>
    <dbReference type="NCBI Taxonomy" id="113561"/>
    <lineage>
        <taxon>Bacteria</taxon>
        <taxon>Bacillati</taxon>
        <taxon>Actinomycetota</taxon>
        <taxon>Actinomycetes</taxon>
        <taxon>Micromonosporales</taxon>
        <taxon>Micromonosporaceae</taxon>
        <taxon>Paractinoplanes</taxon>
    </lineage>
</organism>
<evidence type="ECO:0000313" key="1">
    <source>
        <dbReference type="EMBL" id="GID73251.1"/>
    </source>
</evidence>
<reference evidence="1 2" key="1">
    <citation type="submission" date="2021-01" db="EMBL/GenBank/DDBJ databases">
        <title>Whole genome shotgun sequence of Actinoplanes deccanensis NBRC 13994.</title>
        <authorList>
            <person name="Komaki H."/>
            <person name="Tamura T."/>
        </authorList>
    </citation>
    <scope>NUCLEOTIDE SEQUENCE [LARGE SCALE GENOMIC DNA]</scope>
    <source>
        <strain evidence="1 2">NBRC 13994</strain>
    </source>
</reference>
<dbReference type="EMBL" id="BOMI01000033">
    <property type="protein sequence ID" value="GID73251.1"/>
    <property type="molecule type" value="Genomic_DNA"/>
</dbReference>
<keyword evidence="2" id="KW-1185">Reference proteome</keyword>